<evidence type="ECO:0000313" key="1">
    <source>
        <dbReference type="EMBL" id="CUM91978.1"/>
    </source>
</evidence>
<dbReference type="RefSeq" id="WP_155515387.1">
    <property type="nucleotide sequence ID" value="NZ_CYXN01000006.1"/>
</dbReference>
<gene>
    <name evidence="1" type="ORF">ERS852582_01135</name>
</gene>
<protein>
    <submittedName>
        <fullName evidence="1">Uncharacterized protein</fullName>
    </submittedName>
</protein>
<dbReference type="OrthoDB" id="9996771at2"/>
<sequence>MEANFSAEEAARTRSAAKPLTFLPERRMLFIGLVVNSRKEVLYDVTRILGDLDPQNITGDASRWRVLNRSWMPLGCGHDFISIVFETS</sequence>
<name>A0A173SS27_9FIRM</name>
<reference evidence="1 2" key="1">
    <citation type="submission" date="2015-09" db="EMBL/GenBank/DDBJ databases">
        <authorList>
            <consortium name="Pathogen Informatics"/>
        </authorList>
    </citation>
    <scope>NUCLEOTIDE SEQUENCE [LARGE SCALE GENOMIC DNA]</scope>
    <source>
        <strain evidence="1 2">2789STDY5834970</strain>
    </source>
</reference>
<accession>A0A173SS27</accession>
<dbReference type="Proteomes" id="UP000095649">
    <property type="component" value="Unassembled WGS sequence"/>
</dbReference>
<dbReference type="EMBL" id="CYXN01000006">
    <property type="protein sequence ID" value="CUM91978.1"/>
    <property type="molecule type" value="Genomic_DNA"/>
</dbReference>
<evidence type="ECO:0000313" key="2">
    <source>
        <dbReference type="Proteomes" id="UP000095649"/>
    </source>
</evidence>
<dbReference type="AlphaFoldDB" id="A0A173SS27"/>
<proteinExistence type="predicted"/>
<organism evidence="1 2">
    <name type="scientific">Faecalibacterium prausnitzii</name>
    <dbReference type="NCBI Taxonomy" id="853"/>
    <lineage>
        <taxon>Bacteria</taxon>
        <taxon>Bacillati</taxon>
        <taxon>Bacillota</taxon>
        <taxon>Clostridia</taxon>
        <taxon>Eubacteriales</taxon>
        <taxon>Oscillospiraceae</taxon>
        <taxon>Faecalibacterium</taxon>
    </lineage>
</organism>